<keyword evidence="14" id="KW-1185">Reference proteome</keyword>
<dbReference type="UniPathway" id="UPA00378"/>
<keyword evidence="12 13" id="KW-0464">Manganese</keyword>
<proteinExistence type="inferred from homology"/>
<evidence type="ECO:0000256" key="7">
    <source>
        <dbReference type="ARBA" id="ARBA00022692"/>
    </source>
</evidence>
<name>A0A8B8NXY8_9MYRT</name>
<evidence type="ECO:0000256" key="2">
    <source>
        <dbReference type="ARBA" id="ARBA00004323"/>
    </source>
</evidence>
<accession>A0A8B8NXY8</accession>
<dbReference type="AlphaFoldDB" id="A0A8B8NXY8"/>
<dbReference type="PANTHER" id="PTHR11214:SF322">
    <property type="entry name" value="HEXOSYLTRANSFERASE"/>
    <property type="match status" value="1"/>
</dbReference>
<dbReference type="RefSeq" id="XP_030527410.2">
    <property type="nucleotide sequence ID" value="XM_030671550.2"/>
</dbReference>
<evidence type="ECO:0000256" key="12">
    <source>
        <dbReference type="ARBA" id="ARBA00023211"/>
    </source>
</evidence>
<dbReference type="PANTHER" id="PTHR11214">
    <property type="entry name" value="BETA-1,3-N-ACETYLGLUCOSAMINYLTRANSFERASE"/>
    <property type="match status" value="1"/>
</dbReference>
<dbReference type="GO" id="GO:0016758">
    <property type="term" value="F:hexosyltransferase activity"/>
    <property type="evidence" value="ECO:0007669"/>
    <property type="project" value="InterPro"/>
</dbReference>
<evidence type="ECO:0000256" key="8">
    <source>
        <dbReference type="ARBA" id="ARBA00022968"/>
    </source>
</evidence>
<evidence type="ECO:0000256" key="1">
    <source>
        <dbReference type="ARBA" id="ARBA00001936"/>
    </source>
</evidence>
<organism evidence="14 15">
    <name type="scientific">Rhodamnia argentea</name>
    <dbReference type="NCBI Taxonomy" id="178133"/>
    <lineage>
        <taxon>Eukaryota</taxon>
        <taxon>Viridiplantae</taxon>
        <taxon>Streptophyta</taxon>
        <taxon>Embryophyta</taxon>
        <taxon>Tracheophyta</taxon>
        <taxon>Spermatophyta</taxon>
        <taxon>Magnoliopsida</taxon>
        <taxon>eudicotyledons</taxon>
        <taxon>Gunneridae</taxon>
        <taxon>Pentapetalae</taxon>
        <taxon>rosids</taxon>
        <taxon>malvids</taxon>
        <taxon>Myrtales</taxon>
        <taxon>Myrtaceae</taxon>
        <taxon>Myrtoideae</taxon>
        <taxon>Myrteae</taxon>
        <taxon>Australasian group</taxon>
        <taxon>Rhodamnia</taxon>
    </lineage>
</organism>
<dbReference type="Gene3D" id="3.90.550.50">
    <property type="match status" value="1"/>
</dbReference>
<evidence type="ECO:0000256" key="4">
    <source>
        <dbReference type="ARBA" id="ARBA00008661"/>
    </source>
</evidence>
<reference evidence="15" key="2">
    <citation type="submission" date="2025-08" db="UniProtKB">
        <authorList>
            <consortium name="RefSeq"/>
        </authorList>
    </citation>
    <scope>IDENTIFICATION</scope>
    <source>
        <tissue evidence="15">Leaf</tissue>
    </source>
</reference>
<dbReference type="EC" id="2.4.1.-" evidence="13"/>
<comment type="pathway">
    <text evidence="3">Protein modification; protein glycosylation.</text>
</comment>
<comment type="subcellular location">
    <subcellularLocation>
        <location evidence="2 13">Golgi apparatus membrane</location>
        <topology evidence="2 13">Single-pass type II membrane protein</topology>
    </subcellularLocation>
</comment>
<keyword evidence="5 13" id="KW-0328">Glycosyltransferase</keyword>
<keyword evidence="6" id="KW-0808">Transferase</keyword>
<reference evidence="14" key="1">
    <citation type="submission" date="2025-05" db="UniProtKB">
        <authorList>
            <consortium name="RefSeq"/>
        </authorList>
    </citation>
    <scope>NUCLEOTIDE SEQUENCE [LARGE SCALE GENOMIC DNA]</scope>
</reference>
<evidence type="ECO:0000256" key="10">
    <source>
        <dbReference type="ARBA" id="ARBA00023034"/>
    </source>
</evidence>
<keyword evidence="7 13" id="KW-0812">Transmembrane</keyword>
<dbReference type="GO" id="GO:0000139">
    <property type="term" value="C:Golgi membrane"/>
    <property type="evidence" value="ECO:0007669"/>
    <property type="project" value="UniProtKB-SubCell"/>
</dbReference>
<dbReference type="Proteomes" id="UP000827889">
    <property type="component" value="Chromosome 1"/>
</dbReference>
<protein>
    <recommendedName>
        <fullName evidence="13">Hexosyltransferase</fullName>
        <ecNumber evidence="13">2.4.1.-</ecNumber>
    </recommendedName>
</protein>
<evidence type="ECO:0000256" key="9">
    <source>
        <dbReference type="ARBA" id="ARBA00022989"/>
    </source>
</evidence>
<keyword evidence="10 13" id="KW-0333">Golgi apparatus</keyword>
<dbReference type="InterPro" id="IPR002659">
    <property type="entry name" value="Glyco_trans_31"/>
</dbReference>
<keyword evidence="11 13" id="KW-0472">Membrane</keyword>
<evidence type="ECO:0000256" key="5">
    <source>
        <dbReference type="ARBA" id="ARBA00022676"/>
    </source>
</evidence>
<comment type="similarity">
    <text evidence="4 13">Belongs to the glycosyltransferase 31 family.</text>
</comment>
<evidence type="ECO:0000313" key="14">
    <source>
        <dbReference type="Proteomes" id="UP000827889"/>
    </source>
</evidence>
<keyword evidence="8 13" id="KW-0735">Signal-anchor</keyword>
<evidence type="ECO:0000256" key="6">
    <source>
        <dbReference type="ARBA" id="ARBA00022679"/>
    </source>
</evidence>
<keyword evidence="9 13" id="KW-1133">Transmembrane helix</keyword>
<sequence length="298" mass="34384">MKQRSIFLVVSITSLVFIIFVIFFALFDAPIKFPIMAPSDNSFKLTELPATTSGAPFSLLIGILTRPNNFDRRHFLRLVYGIQSSPVAEVEVKFVFCSVTNPEQKIFLALEILRFNDIIILNCTENMNYGKTYTYFSSLPDILPRRFDYVMKADDDVYIRLPQLVSSLQPQPRQDLYYGFALPCTSMNPHEGYMSGMGFVLSWDLVDWIAKSEIPKNDIFGPEDKLVGRWLNAGNKARNRFTSKPAMYDYPGTNGRCSHELVPYTVAVHRLKRWDQWLHVLEFFNVTKDLNQSKLYNL</sequence>
<dbReference type="KEGG" id="rarg:115738823"/>
<evidence type="ECO:0000256" key="3">
    <source>
        <dbReference type="ARBA" id="ARBA00004922"/>
    </source>
</evidence>
<gene>
    <name evidence="15" type="primary">LOC115738823</name>
</gene>
<evidence type="ECO:0000313" key="15">
    <source>
        <dbReference type="RefSeq" id="XP_030527410.2"/>
    </source>
</evidence>
<dbReference type="Pfam" id="PF01762">
    <property type="entry name" value="Galactosyl_T"/>
    <property type="match status" value="1"/>
</dbReference>
<dbReference type="GeneID" id="115738823"/>
<feature type="transmembrane region" description="Helical" evidence="13">
    <location>
        <begin position="6"/>
        <end position="27"/>
    </location>
</feature>
<evidence type="ECO:0000256" key="11">
    <source>
        <dbReference type="ARBA" id="ARBA00023136"/>
    </source>
</evidence>
<evidence type="ECO:0000256" key="13">
    <source>
        <dbReference type="RuleBase" id="RU363063"/>
    </source>
</evidence>
<comment type="cofactor">
    <cofactor evidence="1 13">
        <name>Mn(2+)</name>
        <dbReference type="ChEBI" id="CHEBI:29035"/>
    </cofactor>
</comment>